<feature type="chain" id="PRO_5005140959" description="Peptide hydrolase" evidence="9">
    <location>
        <begin position="21"/>
        <end position="399"/>
    </location>
</feature>
<evidence type="ECO:0000313" key="11">
    <source>
        <dbReference type="EMBL" id="EJT97610.1"/>
    </source>
</evidence>
<dbReference type="CDD" id="cd03879">
    <property type="entry name" value="M28_AAP"/>
    <property type="match status" value="1"/>
</dbReference>
<dbReference type="EC" id="3.4.-.-" evidence="9"/>
<keyword evidence="5 9" id="KW-0732">Signal</keyword>
<keyword evidence="7 9" id="KW-0862">Zinc</keyword>
<accession>M5FNK6</accession>
<dbReference type="GO" id="GO:0006508">
    <property type="term" value="P:proteolysis"/>
    <property type="evidence" value="ECO:0007669"/>
    <property type="project" value="UniProtKB-KW"/>
</dbReference>
<gene>
    <name evidence="11" type="ORF">DACRYDRAFT_24989</name>
</gene>
<evidence type="ECO:0000256" key="3">
    <source>
        <dbReference type="ARBA" id="ARBA00022670"/>
    </source>
</evidence>
<evidence type="ECO:0000256" key="2">
    <source>
        <dbReference type="ARBA" id="ARBA00022438"/>
    </source>
</evidence>
<organism evidence="11 12">
    <name type="scientific">Dacryopinax primogenitus (strain DJM 731)</name>
    <name type="common">Brown rot fungus</name>
    <dbReference type="NCBI Taxonomy" id="1858805"/>
    <lineage>
        <taxon>Eukaryota</taxon>
        <taxon>Fungi</taxon>
        <taxon>Dikarya</taxon>
        <taxon>Basidiomycota</taxon>
        <taxon>Agaricomycotina</taxon>
        <taxon>Dacrymycetes</taxon>
        <taxon>Dacrymycetales</taxon>
        <taxon>Dacrymycetaceae</taxon>
        <taxon>Dacryopinax</taxon>
    </lineage>
</organism>
<evidence type="ECO:0000256" key="7">
    <source>
        <dbReference type="ARBA" id="ARBA00022833"/>
    </source>
</evidence>
<evidence type="ECO:0000256" key="5">
    <source>
        <dbReference type="ARBA" id="ARBA00022729"/>
    </source>
</evidence>
<dbReference type="OrthoDB" id="2214at2759"/>
<dbReference type="GeneID" id="63689013"/>
<dbReference type="GO" id="GO:0008235">
    <property type="term" value="F:metalloexopeptidase activity"/>
    <property type="evidence" value="ECO:0007669"/>
    <property type="project" value="InterPro"/>
</dbReference>
<keyword evidence="4 9" id="KW-0479">Metal-binding</keyword>
<sequence>MRVFLSSLLCAAILGYRAGAVVIDDFSMTSQKFLSSGVPEGFTLDLNEERLVQFAEDDKPVWITEREKIRAKALGRKFFDITHTPWFKRPPTSLAPSLAYPAPDKQNLVNTVIANLTVDGMISNLQKFTSFRTRYYRSETGKESQKWLLNRISEITAEYASPSLTYLITLTEFTHPWGQNSIILKIKGASEAAAVENGTVVIGAHQDSANTIPFLPAPGADDDGSGTVTILETYRGLLASNYTPVQDVEFHWYSAEEGGLLGSQAVAQSYAQENVNIHSMVQFDMTAWVKRGTREEIGIVTDYVDADLTEFIRTLVNTYCGIPYVDTQCGYACSDHASWGKAGYRSAFGIESTFDNSDKNIHSTNDRMDISDEFSFDHMLEFSKLAVGYIIETAGWSKL</sequence>
<dbReference type="GO" id="GO:0046872">
    <property type="term" value="F:metal ion binding"/>
    <property type="evidence" value="ECO:0007669"/>
    <property type="project" value="UniProtKB-KW"/>
</dbReference>
<evidence type="ECO:0000259" key="10">
    <source>
        <dbReference type="Pfam" id="PF04389"/>
    </source>
</evidence>
<dbReference type="GO" id="GO:0004177">
    <property type="term" value="F:aminopeptidase activity"/>
    <property type="evidence" value="ECO:0007669"/>
    <property type="project" value="UniProtKB-KW"/>
</dbReference>
<dbReference type="InterPro" id="IPR045175">
    <property type="entry name" value="M28_fam"/>
</dbReference>
<feature type="signal peptide" evidence="9">
    <location>
        <begin position="1"/>
        <end position="20"/>
    </location>
</feature>
<dbReference type="AlphaFoldDB" id="M5FNK6"/>
<evidence type="ECO:0000256" key="1">
    <source>
        <dbReference type="ARBA" id="ARBA00001947"/>
    </source>
</evidence>
<dbReference type="STRING" id="1858805.M5FNK6"/>
<dbReference type="FunFam" id="3.40.630.10:FF:000042">
    <property type="entry name" value="Peptide hydrolase"/>
    <property type="match status" value="1"/>
</dbReference>
<protein>
    <recommendedName>
        <fullName evidence="9">Peptide hydrolase</fullName>
        <ecNumber evidence="9">3.4.-.-</ecNumber>
    </recommendedName>
</protein>
<evidence type="ECO:0000256" key="9">
    <source>
        <dbReference type="RuleBase" id="RU361240"/>
    </source>
</evidence>
<dbReference type="PANTHER" id="PTHR12147">
    <property type="entry name" value="METALLOPEPTIDASE M28 FAMILY MEMBER"/>
    <property type="match status" value="1"/>
</dbReference>
<dbReference type="PANTHER" id="PTHR12147:SF56">
    <property type="entry name" value="AMINOPEPTIDASE YDR415C-RELATED"/>
    <property type="match status" value="1"/>
</dbReference>
<dbReference type="RefSeq" id="XP_040624508.1">
    <property type="nucleotide sequence ID" value="XM_040773951.1"/>
</dbReference>
<dbReference type="Proteomes" id="UP000030653">
    <property type="component" value="Unassembled WGS sequence"/>
</dbReference>
<dbReference type="Pfam" id="PF04389">
    <property type="entry name" value="Peptidase_M28"/>
    <property type="match status" value="1"/>
</dbReference>
<reference evidence="11 12" key="1">
    <citation type="journal article" date="2012" name="Science">
        <title>The Paleozoic origin of enzymatic lignin decomposition reconstructed from 31 fungal genomes.</title>
        <authorList>
            <person name="Floudas D."/>
            <person name="Binder M."/>
            <person name="Riley R."/>
            <person name="Barry K."/>
            <person name="Blanchette R.A."/>
            <person name="Henrissat B."/>
            <person name="Martinez A.T."/>
            <person name="Otillar R."/>
            <person name="Spatafora J.W."/>
            <person name="Yadav J.S."/>
            <person name="Aerts A."/>
            <person name="Benoit I."/>
            <person name="Boyd A."/>
            <person name="Carlson A."/>
            <person name="Copeland A."/>
            <person name="Coutinho P.M."/>
            <person name="de Vries R.P."/>
            <person name="Ferreira P."/>
            <person name="Findley K."/>
            <person name="Foster B."/>
            <person name="Gaskell J."/>
            <person name="Glotzer D."/>
            <person name="Gorecki P."/>
            <person name="Heitman J."/>
            <person name="Hesse C."/>
            <person name="Hori C."/>
            <person name="Igarashi K."/>
            <person name="Jurgens J.A."/>
            <person name="Kallen N."/>
            <person name="Kersten P."/>
            <person name="Kohler A."/>
            <person name="Kuees U."/>
            <person name="Kumar T.K.A."/>
            <person name="Kuo A."/>
            <person name="LaButti K."/>
            <person name="Larrondo L.F."/>
            <person name="Lindquist E."/>
            <person name="Ling A."/>
            <person name="Lombard V."/>
            <person name="Lucas S."/>
            <person name="Lundell T."/>
            <person name="Martin R."/>
            <person name="McLaughlin D.J."/>
            <person name="Morgenstern I."/>
            <person name="Morin E."/>
            <person name="Murat C."/>
            <person name="Nagy L.G."/>
            <person name="Nolan M."/>
            <person name="Ohm R.A."/>
            <person name="Patyshakuliyeva A."/>
            <person name="Rokas A."/>
            <person name="Ruiz-Duenas F.J."/>
            <person name="Sabat G."/>
            <person name="Salamov A."/>
            <person name="Samejima M."/>
            <person name="Schmutz J."/>
            <person name="Slot J.C."/>
            <person name="St John F."/>
            <person name="Stenlid J."/>
            <person name="Sun H."/>
            <person name="Sun S."/>
            <person name="Syed K."/>
            <person name="Tsang A."/>
            <person name="Wiebenga A."/>
            <person name="Young D."/>
            <person name="Pisabarro A."/>
            <person name="Eastwood D.C."/>
            <person name="Martin F."/>
            <person name="Cullen D."/>
            <person name="Grigoriev I.V."/>
            <person name="Hibbett D.S."/>
        </authorList>
    </citation>
    <scope>NUCLEOTIDE SEQUENCE [LARGE SCALE GENOMIC DNA]</scope>
    <source>
        <strain evidence="11 12">DJM-731 SS1</strain>
    </source>
</reference>
<dbReference type="SUPFAM" id="SSF53187">
    <property type="entry name" value="Zn-dependent exopeptidases"/>
    <property type="match status" value="1"/>
</dbReference>
<dbReference type="Gene3D" id="3.40.630.10">
    <property type="entry name" value="Zn peptidases"/>
    <property type="match status" value="1"/>
</dbReference>
<dbReference type="InterPro" id="IPR007484">
    <property type="entry name" value="Peptidase_M28"/>
</dbReference>
<keyword evidence="2" id="KW-0031">Aminopeptidase</keyword>
<comment type="cofactor">
    <cofactor evidence="1">
        <name>Zn(2+)</name>
        <dbReference type="ChEBI" id="CHEBI:29105"/>
    </cofactor>
</comment>
<keyword evidence="3 9" id="KW-0645">Protease</keyword>
<evidence type="ECO:0000256" key="6">
    <source>
        <dbReference type="ARBA" id="ARBA00022801"/>
    </source>
</evidence>
<name>M5FNK6_DACPD</name>
<comment type="similarity">
    <text evidence="8">Belongs to the peptidase M28 family. M28E subfamily.</text>
</comment>
<keyword evidence="6 9" id="KW-0378">Hydrolase</keyword>
<evidence type="ECO:0000256" key="8">
    <source>
        <dbReference type="ARBA" id="ARBA00043962"/>
    </source>
</evidence>
<dbReference type="OMA" id="GMLQQDM"/>
<evidence type="ECO:0000256" key="4">
    <source>
        <dbReference type="ARBA" id="ARBA00022723"/>
    </source>
</evidence>
<evidence type="ECO:0000313" key="12">
    <source>
        <dbReference type="Proteomes" id="UP000030653"/>
    </source>
</evidence>
<keyword evidence="12" id="KW-1185">Reference proteome</keyword>
<proteinExistence type="inferred from homology"/>
<dbReference type="HOGENOM" id="CLU_025866_0_0_1"/>
<dbReference type="EMBL" id="JH795876">
    <property type="protein sequence ID" value="EJT97610.1"/>
    <property type="molecule type" value="Genomic_DNA"/>
</dbReference>
<feature type="domain" description="Peptidase M28" evidence="10">
    <location>
        <begin position="182"/>
        <end position="380"/>
    </location>
</feature>